<gene>
    <name evidence="2" type="ORF">BJI69_06940</name>
</gene>
<evidence type="ECO:0000313" key="3">
    <source>
        <dbReference type="Proteomes" id="UP000182987"/>
    </source>
</evidence>
<keyword evidence="3" id="KW-1185">Reference proteome</keyword>
<reference evidence="3" key="1">
    <citation type="submission" date="2016-09" db="EMBL/GenBank/DDBJ databases">
        <authorList>
            <person name="Lysoe E."/>
        </authorList>
    </citation>
    <scope>NUCLEOTIDE SEQUENCE [LARGE SCALE GENOMIC DNA]</scope>
    <source>
        <strain evidence="3">LJ96T</strain>
    </source>
</reference>
<dbReference type="SUPFAM" id="SSF55729">
    <property type="entry name" value="Acyl-CoA N-acyltransferases (Nat)"/>
    <property type="match status" value="1"/>
</dbReference>
<accession>A0A1L3ERH1</accession>
<dbReference type="RefSeq" id="WP_046965889.1">
    <property type="nucleotide sequence ID" value="NZ_CP017480.1"/>
</dbReference>
<dbReference type="GO" id="GO:0016747">
    <property type="term" value="F:acyltransferase activity, transferring groups other than amino-acyl groups"/>
    <property type="evidence" value="ECO:0007669"/>
    <property type="project" value="InterPro"/>
</dbReference>
<dbReference type="EMBL" id="CP017480">
    <property type="protein sequence ID" value="APG03665.1"/>
    <property type="molecule type" value="Genomic_DNA"/>
</dbReference>
<dbReference type="Proteomes" id="UP000182987">
    <property type="component" value="Chromosome"/>
</dbReference>
<evidence type="ECO:0000259" key="1">
    <source>
        <dbReference type="PROSITE" id="PS51186"/>
    </source>
</evidence>
<feature type="domain" description="N-acetyltransferase" evidence="1">
    <location>
        <begin position="8"/>
        <end position="166"/>
    </location>
</feature>
<dbReference type="Gene3D" id="3.40.630.30">
    <property type="match status" value="1"/>
</dbReference>
<dbReference type="Pfam" id="PF13302">
    <property type="entry name" value="Acetyltransf_3"/>
    <property type="match status" value="1"/>
</dbReference>
<dbReference type="KEGG" id="lrz:BJI69_06940"/>
<dbReference type="AlphaFoldDB" id="A0A1L3ERH1"/>
<dbReference type="InterPro" id="IPR051531">
    <property type="entry name" value="N-acetyltransferase"/>
</dbReference>
<dbReference type="PROSITE" id="PS51186">
    <property type="entry name" value="GNAT"/>
    <property type="match status" value="1"/>
</dbReference>
<proteinExistence type="predicted"/>
<evidence type="ECO:0000313" key="2">
    <source>
        <dbReference type="EMBL" id="APG03665.1"/>
    </source>
</evidence>
<dbReference type="PANTHER" id="PTHR43792">
    <property type="entry name" value="GNAT FAMILY, PUTATIVE (AFU_ORTHOLOGUE AFUA_3G00765)-RELATED-RELATED"/>
    <property type="match status" value="1"/>
</dbReference>
<name>A0A1L3ERH1_9GAMM</name>
<organism evidence="2 3">
    <name type="scientific">Luteibacter rhizovicinus DSM 16549</name>
    <dbReference type="NCBI Taxonomy" id="1440763"/>
    <lineage>
        <taxon>Bacteria</taxon>
        <taxon>Pseudomonadati</taxon>
        <taxon>Pseudomonadota</taxon>
        <taxon>Gammaproteobacteria</taxon>
        <taxon>Lysobacterales</taxon>
        <taxon>Rhodanobacteraceae</taxon>
        <taxon>Luteibacter</taxon>
    </lineage>
</organism>
<dbReference type="InterPro" id="IPR000182">
    <property type="entry name" value="GNAT_dom"/>
</dbReference>
<dbReference type="STRING" id="1440763.BJI69_06940"/>
<sequence length="168" mass="18423">MAIETERLSISEFGLDDAPFINELLNEPDFIRHIADRGVRDTAGAEKYLSDGPLKSYAAHGYGLYKVALKASGESLGMCGLIRRDTLDFPDLGYAFLARHYRRGYASEAGAAVLAHARAQRNVGRVVAITSLDNDGSIRVLENLGFRPEGIIDVPGYDTPSRYFVNDP</sequence>
<dbReference type="InterPro" id="IPR016181">
    <property type="entry name" value="Acyl_CoA_acyltransferase"/>
</dbReference>
<protein>
    <recommendedName>
        <fullName evidence="1">N-acetyltransferase domain-containing protein</fullName>
    </recommendedName>
</protein>
<dbReference type="OrthoDB" id="9798081at2"/>
<dbReference type="PANTHER" id="PTHR43792:SF1">
    <property type="entry name" value="N-ACETYLTRANSFERASE DOMAIN-CONTAINING PROTEIN"/>
    <property type="match status" value="1"/>
</dbReference>